<evidence type="ECO:0000313" key="2">
    <source>
        <dbReference type="Proteomes" id="UP000320799"/>
    </source>
</evidence>
<accession>A0A514CSP9</accession>
<name>A0A514CSP9_9CAUD</name>
<sequence length="90" mass="10389">MTEQQLQALTEKQDRIYHKTIQRTAEIAAIQGHITYWQTVLMTGAYRDMNTFHLNGDPLSDKEKRDKALGIIQNHVDRLQGISDYELGCI</sequence>
<evidence type="ECO:0000313" key="1">
    <source>
        <dbReference type="EMBL" id="QDH83494.1"/>
    </source>
</evidence>
<protein>
    <submittedName>
        <fullName evidence="1">Uncharacterized protein</fullName>
    </submittedName>
</protein>
<keyword evidence="2" id="KW-1185">Reference proteome</keyword>
<proteinExistence type="predicted"/>
<dbReference type="GeneID" id="56135951"/>
<dbReference type="RefSeq" id="YP_009903675.1">
    <property type="nucleotide sequence ID" value="NC_049849.1"/>
</dbReference>
<organism evidence="1 2">
    <name type="scientific">Achromobacter phage Motura</name>
    <dbReference type="NCBI Taxonomy" id="2591403"/>
    <lineage>
        <taxon>Viruses</taxon>
        <taxon>Duplodnaviria</taxon>
        <taxon>Heunggongvirae</taxon>
        <taxon>Uroviricota</taxon>
        <taxon>Caudoviricetes</taxon>
        <taxon>Moturavirus</taxon>
        <taxon>Moturavirus motura</taxon>
    </lineage>
</organism>
<dbReference type="Proteomes" id="UP000320799">
    <property type="component" value="Segment"/>
</dbReference>
<dbReference type="KEGG" id="vg:56135951"/>
<reference evidence="1 2" key="1">
    <citation type="submission" date="2019-06" db="EMBL/GenBank/DDBJ databases">
        <authorList>
            <person name="Kincaid V.D."/>
            <person name="Fuller A."/>
            <person name="Hodges K."/>
            <person name="Bansal M."/>
            <person name="Essig J."/>
            <person name="Johnson A."/>
        </authorList>
    </citation>
    <scope>NUCLEOTIDE SEQUENCE [LARGE SCALE GENOMIC DNA]</scope>
</reference>
<dbReference type="EMBL" id="MN094788">
    <property type="protein sequence ID" value="QDH83494.1"/>
    <property type="molecule type" value="Genomic_DNA"/>
</dbReference>